<keyword evidence="4" id="KW-0186">Copper</keyword>
<dbReference type="KEGG" id="dvv:114332267"/>
<dbReference type="InterPro" id="IPR011706">
    <property type="entry name" value="Cu-oxidase_C"/>
</dbReference>
<dbReference type="EnsemblMetazoa" id="XM_050649540.1">
    <property type="protein sequence ID" value="XP_050505497.1"/>
    <property type="gene ID" value="LOC114332267"/>
</dbReference>
<dbReference type="InterPro" id="IPR011707">
    <property type="entry name" value="Cu-oxidase-like_N"/>
</dbReference>
<dbReference type="RefSeq" id="XP_028137834.1">
    <property type="nucleotide sequence ID" value="XM_028282033.1"/>
</dbReference>
<evidence type="ECO:0000313" key="9">
    <source>
        <dbReference type="EnsemblMetazoa" id="XP_028137834.1"/>
    </source>
</evidence>
<evidence type="ECO:0000313" key="11">
    <source>
        <dbReference type="RefSeq" id="XP_028137834.1"/>
    </source>
</evidence>
<dbReference type="AlphaFoldDB" id="A0A6P7FNE5"/>
<reference evidence="9" key="2">
    <citation type="submission" date="2025-05" db="UniProtKB">
        <authorList>
            <consortium name="EnsemblMetazoa"/>
        </authorList>
    </citation>
    <scope>IDENTIFICATION</scope>
</reference>
<name>A0A6P7FNE5_DIAVI</name>
<dbReference type="RefSeq" id="XP_028137835.1">
    <property type="nucleotide sequence ID" value="XM_028282034.1"/>
</dbReference>
<dbReference type="Gene3D" id="2.60.40.420">
    <property type="entry name" value="Cupredoxins - blue copper proteins"/>
    <property type="match status" value="3"/>
</dbReference>
<dbReference type="GO" id="GO:0005507">
    <property type="term" value="F:copper ion binding"/>
    <property type="evidence" value="ECO:0007669"/>
    <property type="project" value="InterPro"/>
</dbReference>
<dbReference type="InterPro" id="IPR045087">
    <property type="entry name" value="Cu-oxidase_fam"/>
</dbReference>
<dbReference type="OrthoDB" id="2121828at2759"/>
<evidence type="ECO:0000256" key="5">
    <source>
        <dbReference type="SAM" id="Phobius"/>
    </source>
</evidence>
<dbReference type="EnsemblMetazoa" id="XM_028282034.2">
    <property type="protein sequence ID" value="XP_028137835.1"/>
    <property type="gene ID" value="LOC114332267"/>
</dbReference>
<evidence type="ECO:0000256" key="3">
    <source>
        <dbReference type="ARBA" id="ARBA00023002"/>
    </source>
</evidence>
<sequence length="588" mass="65970">MTAVPNLALVRLAVFLGMVAATVTLLYLAPVPNQSIKSCDRPCHELDWPMICRFKLTIEKLPTSVICQECQNSVDCPYCTSQADLPQELTLINRQLPAPTFHVCHNDILIVDVVNKLQTESLTMHWRGQNNEETPFMDGVPLITQCPVGPYTTYQYKFRASSPGTHSYHAFSDFERTNGLHGALVIRKAEKIEPNIYNYDVDNKDHVLVVAETNNSVLINGVGPSSPHLSKLIVKRRTRNLFRLIYASGLGCPLTITINNHVVKVVSVDGTPIIPLEVTSIKVNKGETLEFVLEANQKPGSYLITAKSTCRSKELIGKAIVTYKGSSVENNLKNISYAADLRNFDTGFCDQKTGKLCVRDIKPNEGMEGSLRHLVVDKKIFLAFDKRDVHGLTRKTHLINLYKTNNVSFTFPPSPILTQPTDVPLDLMCNEKNLPERCKHKEHCDCVHLEHIPLGSTTELVLINQGGDDEEYIFHLHGYQFYVVGARMSKTSFKKGDVEKLDKEYDFIKRNLKNPVKKNTVRVPKNGVVAVRFLANNPGFWLLRDENAQGWTRGLDVLFQVGDTGDIVAPPTSFPYCGNFIGPRFFIL</sequence>
<dbReference type="CDD" id="cd13858">
    <property type="entry name" value="CuRO_1_tcLCC2_insect_like"/>
    <property type="match status" value="1"/>
</dbReference>
<dbReference type="Pfam" id="PF00394">
    <property type="entry name" value="Cu-oxidase"/>
    <property type="match status" value="1"/>
</dbReference>
<dbReference type="CDD" id="cd13905">
    <property type="entry name" value="CuRO_3_tcLLC2_insect_like"/>
    <property type="match status" value="1"/>
</dbReference>
<evidence type="ECO:0000256" key="2">
    <source>
        <dbReference type="ARBA" id="ARBA00022723"/>
    </source>
</evidence>
<keyword evidence="5" id="KW-1133">Transmembrane helix</keyword>
<dbReference type="SUPFAM" id="SSF49503">
    <property type="entry name" value="Cupredoxins"/>
    <property type="match status" value="3"/>
</dbReference>
<dbReference type="Pfam" id="PF07731">
    <property type="entry name" value="Cu-oxidase_2"/>
    <property type="match status" value="1"/>
</dbReference>
<evidence type="ECO:0000256" key="4">
    <source>
        <dbReference type="ARBA" id="ARBA00023008"/>
    </source>
</evidence>
<evidence type="ECO:0000259" key="8">
    <source>
        <dbReference type="Pfam" id="PF07732"/>
    </source>
</evidence>
<dbReference type="Pfam" id="PF07732">
    <property type="entry name" value="Cu-oxidase_3"/>
    <property type="match status" value="1"/>
</dbReference>
<dbReference type="GeneID" id="114332267"/>
<accession>A0A6P7FNE5</accession>
<dbReference type="FunFam" id="2.60.40.420:FF:000045">
    <property type="entry name" value="Laccase 2"/>
    <property type="match status" value="1"/>
</dbReference>
<comment type="similarity">
    <text evidence="1">Belongs to the multicopper oxidase family.</text>
</comment>
<evidence type="ECO:0000259" key="7">
    <source>
        <dbReference type="Pfam" id="PF07731"/>
    </source>
</evidence>
<dbReference type="GO" id="GO:0016491">
    <property type="term" value="F:oxidoreductase activity"/>
    <property type="evidence" value="ECO:0007669"/>
    <property type="project" value="UniProtKB-KW"/>
</dbReference>
<dbReference type="InterPro" id="IPR001117">
    <property type="entry name" value="Cu-oxidase_2nd"/>
</dbReference>
<dbReference type="PANTHER" id="PTHR11709">
    <property type="entry name" value="MULTI-COPPER OXIDASE"/>
    <property type="match status" value="1"/>
</dbReference>
<keyword evidence="2" id="KW-0479">Metal-binding</keyword>
<dbReference type="GO" id="GO:0006826">
    <property type="term" value="P:iron ion transport"/>
    <property type="evidence" value="ECO:0007669"/>
    <property type="project" value="TreeGrafter"/>
</dbReference>
<keyword evidence="3" id="KW-0560">Oxidoreductase</keyword>
<keyword evidence="5" id="KW-0472">Membrane</keyword>
<dbReference type="PANTHER" id="PTHR11709:SF394">
    <property type="entry name" value="FI03373P-RELATED"/>
    <property type="match status" value="1"/>
</dbReference>
<feature type="domain" description="Plastocyanin-like" evidence="6">
    <location>
        <begin position="211"/>
        <end position="325"/>
    </location>
</feature>
<keyword evidence="10" id="KW-1185">Reference proteome</keyword>
<dbReference type="Proteomes" id="UP001652700">
    <property type="component" value="Unplaced"/>
</dbReference>
<dbReference type="InterPro" id="IPR008972">
    <property type="entry name" value="Cupredoxin"/>
</dbReference>
<dbReference type="GO" id="GO:0005886">
    <property type="term" value="C:plasma membrane"/>
    <property type="evidence" value="ECO:0007669"/>
    <property type="project" value="TreeGrafter"/>
</dbReference>
<protein>
    <submittedName>
        <fullName evidence="11 12">Laccase-14-like</fullName>
    </submittedName>
</protein>
<dbReference type="EnsemblMetazoa" id="XM_028282033.2">
    <property type="protein sequence ID" value="XP_028137834.1"/>
    <property type="gene ID" value="LOC114332267"/>
</dbReference>
<feature type="domain" description="Plastocyanin-like" evidence="8">
    <location>
        <begin position="83"/>
        <end position="190"/>
    </location>
</feature>
<proteinExistence type="inferred from homology"/>
<evidence type="ECO:0000313" key="12">
    <source>
        <dbReference type="RefSeq" id="XP_028137835.1"/>
    </source>
</evidence>
<feature type="transmembrane region" description="Helical" evidence="5">
    <location>
        <begin position="7"/>
        <end position="29"/>
    </location>
</feature>
<organism evidence="11">
    <name type="scientific">Diabrotica virgifera virgifera</name>
    <name type="common">western corn rootworm</name>
    <dbReference type="NCBI Taxonomy" id="50390"/>
    <lineage>
        <taxon>Eukaryota</taxon>
        <taxon>Metazoa</taxon>
        <taxon>Ecdysozoa</taxon>
        <taxon>Arthropoda</taxon>
        <taxon>Hexapoda</taxon>
        <taxon>Insecta</taxon>
        <taxon>Pterygota</taxon>
        <taxon>Neoptera</taxon>
        <taxon>Endopterygota</taxon>
        <taxon>Coleoptera</taxon>
        <taxon>Polyphaga</taxon>
        <taxon>Cucujiformia</taxon>
        <taxon>Chrysomeloidea</taxon>
        <taxon>Chrysomelidae</taxon>
        <taxon>Galerucinae</taxon>
        <taxon>Diabroticina</taxon>
        <taxon>Diabroticites</taxon>
        <taxon>Diabrotica</taxon>
    </lineage>
</organism>
<gene>
    <name evidence="11 12" type="primary">LOC114332267</name>
</gene>
<keyword evidence="5" id="KW-0812">Transmembrane</keyword>
<feature type="domain" description="Plastocyanin-like" evidence="7">
    <location>
        <begin position="439"/>
        <end position="560"/>
    </location>
</feature>
<evidence type="ECO:0000259" key="6">
    <source>
        <dbReference type="Pfam" id="PF00394"/>
    </source>
</evidence>
<reference evidence="11 12" key="1">
    <citation type="submission" date="2025-04" db="UniProtKB">
        <authorList>
            <consortium name="RefSeq"/>
        </authorList>
    </citation>
    <scope>IDENTIFICATION</scope>
    <source>
        <tissue evidence="11 12">Whole insect</tissue>
    </source>
</reference>
<evidence type="ECO:0000313" key="10">
    <source>
        <dbReference type="Proteomes" id="UP001652700"/>
    </source>
</evidence>
<evidence type="ECO:0000256" key="1">
    <source>
        <dbReference type="ARBA" id="ARBA00010609"/>
    </source>
</evidence>
<dbReference type="RefSeq" id="XP_050505497.1">
    <property type="nucleotide sequence ID" value="XM_050649540.1"/>
</dbReference>